<dbReference type="InterPro" id="IPR019787">
    <property type="entry name" value="Znf_PHD-finger"/>
</dbReference>
<feature type="domain" description="JmjN" evidence="17">
    <location>
        <begin position="12"/>
        <end position="54"/>
    </location>
</feature>
<evidence type="ECO:0000256" key="4">
    <source>
        <dbReference type="ARBA" id="ARBA00012900"/>
    </source>
</evidence>
<dbReference type="InterPro" id="IPR034732">
    <property type="entry name" value="EPHD"/>
</dbReference>
<evidence type="ECO:0000256" key="8">
    <source>
        <dbReference type="ARBA" id="ARBA00022853"/>
    </source>
</evidence>
<evidence type="ECO:0000259" key="17">
    <source>
        <dbReference type="PROSITE" id="PS51183"/>
    </source>
</evidence>
<evidence type="ECO:0000313" key="20">
    <source>
        <dbReference type="EMBL" id="CAB3258391.1"/>
    </source>
</evidence>
<keyword evidence="10" id="KW-0560">Oxidoreductase</keyword>
<feature type="region of interest" description="Disordered" evidence="16">
    <location>
        <begin position="607"/>
        <end position="627"/>
    </location>
</feature>
<evidence type="ECO:0000259" key="19">
    <source>
        <dbReference type="PROSITE" id="PS51805"/>
    </source>
</evidence>
<dbReference type="InterPro" id="IPR003349">
    <property type="entry name" value="JmjN"/>
</dbReference>
<comment type="catalytic activity">
    <reaction evidence="15">
        <text>N(6),N(6),N(6)-trimethyl-L-lysyl(9)-[histone H3] + 2 2-oxoglutarate + 2 O2 = N(6)-methyl-L-lysyl(9)-[histone H3] + 2 formaldehyde + 2 succinate + 2 CO2</text>
        <dbReference type="Rhea" id="RHEA:60200"/>
        <dbReference type="Rhea" id="RHEA-COMP:15538"/>
        <dbReference type="Rhea" id="RHEA-COMP:15542"/>
        <dbReference type="ChEBI" id="CHEBI:15379"/>
        <dbReference type="ChEBI" id="CHEBI:16526"/>
        <dbReference type="ChEBI" id="CHEBI:16810"/>
        <dbReference type="ChEBI" id="CHEBI:16842"/>
        <dbReference type="ChEBI" id="CHEBI:30031"/>
        <dbReference type="ChEBI" id="CHEBI:61929"/>
        <dbReference type="ChEBI" id="CHEBI:61961"/>
        <dbReference type="EC" id="1.14.11.66"/>
    </reaction>
</comment>
<dbReference type="SUPFAM" id="SSF57903">
    <property type="entry name" value="FYVE/PHD zinc finger"/>
    <property type="match status" value="1"/>
</dbReference>
<dbReference type="GO" id="GO:0010468">
    <property type="term" value="P:regulation of gene expression"/>
    <property type="evidence" value="ECO:0007669"/>
    <property type="project" value="TreeGrafter"/>
</dbReference>
<reference evidence="20" key="1">
    <citation type="submission" date="2020-04" db="EMBL/GenBank/DDBJ databases">
        <authorList>
            <person name="Neveu A P."/>
        </authorList>
    </citation>
    <scope>NUCLEOTIDE SEQUENCE</scope>
    <source>
        <tissue evidence="20">Whole embryo</tissue>
    </source>
</reference>
<keyword evidence="8" id="KW-0156">Chromatin regulator</keyword>
<feature type="compositionally biased region" description="Polar residues" evidence="16">
    <location>
        <begin position="609"/>
        <end position="623"/>
    </location>
</feature>
<feature type="region of interest" description="Disordered" evidence="16">
    <location>
        <begin position="380"/>
        <end position="468"/>
    </location>
</feature>
<dbReference type="Gene3D" id="3.30.40.10">
    <property type="entry name" value="Zinc/RING finger domain, C3HC4 (zinc finger)"/>
    <property type="match status" value="2"/>
</dbReference>
<keyword evidence="5" id="KW-0479">Metal-binding</keyword>
<keyword evidence="6" id="KW-0863">Zinc-finger</keyword>
<dbReference type="SMART" id="SM00558">
    <property type="entry name" value="JmjC"/>
    <property type="match status" value="1"/>
</dbReference>
<evidence type="ECO:0000256" key="9">
    <source>
        <dbReference type="ARBA" id="ARBA00022964"/>
    </source>
</evidence>
<dbReference type="InterPro" id="IPR003347">
    <property type="entry name" value="JmjC_dom"/>
</dbReference>
<evidence type="ECO:0000259" key="18">
    <source>
        <dbReference type="PROSITE" id="PS51184"/>
    </source>
</evidence>
<dbReference type="PANTHER" id="PTHR10694:SF129">
    <property type="entry name" value="LYSINE-SPECIFIC DEMETHYLASE 4B-RELATED"/>
    <property type="match status" value="1"/>
</dbReference>
<dbReference type="SMART" id="SM00249">
    <property type="entry name" value="PHD"/>
    <property type="match status" value="2"/>
</dbReference>
<dbReference type="SUPFAM" id="SSF51197">
    <property type="entry name" value="Clavaminate synthase-like"/>
    <property type="match status" value="1"/>
</dbReference>
<comment type="subcellular location">
    <subcellularLocation>
        <location evidence="2">Nucleus</location>
    </subcellularLocation>
</comment>
<dbReference type="PANTHER" id="PTHR10694">
    <property type="entry name" value="LYSINE-SPECIFIC DEMETHYLASE"/>
    <property type="match status" value="1"/>
</dbReference>
<dbReference type="Gene3D" id="2.60.120.650">
    <property type="entry name" value="Cupin"/>
    <property type="match status" value="1"/>
</dbReference>
<dbReference type="GO" id="GO:0008270">
    <property type="term" value="F:zinc ion binding"/>
    <property type="evidence" value="ECO:0007669"/>
    <property type="project" value="UniProtKB-KW"/>
</dbReference>
<evidence type="ECO:0000256" key="2">
    <source>
        <dbReference type="ARBA" id="ARBA00004123"/>
    </source>
</evidence>
<dbReference type="SMART" id="SM00545">
    <property type="entry name" value="JmjN"/>
    <property type="match status" value="1"/>
</dbReference>
<keyword evidence="11" id="KW-0408">Iron</keyword>
<dbReference type="GO" id="GO:0051864">
    <property type="term" value="F:histone H3K36 demethylase activity"/>
    <property type="evidence" value="ECO:0007669"/>
    <property type="project" value="TreeGrafter"/>
</dbReference>
<evidence type="ECO:0000256" key="10">
    <source>
        <dbReference type="ARBA" id="ARBA00023002"/>
    </source>
</evidence>
<organism evidence="20">
    <name type="scientific">Phallusia mammillata</name>
    <dbReference type="NCBI Taxonomy" id="59560"/>
    <lineage>
        <taxon>Eukaryota</taxon>
        <taxon>Metazoa</taxon>
        <taxon>Chordata</taxon>
        <taxon>Tunicata</taxon>
        <taxon>Ascidiacea</taxon>
        <taxon>Phlebobranchia</taxon>
        <taxon>Ascidiidae</taxon>
        <taxon>Phallusia</taxon>
    </lineage>
</organism>
<dbReference type="InterPro" id="IPR013083">
    <property type="entry name" value="Znf_RING/FYVE/PHD"/>
</dbReference>
<dbReference type="EMBL" id="LR786157">
    <property type="protein sequence ID" value="CAB3258391.1"/>
    <property type="molecule type" value="mRNA"/>
</dbReference>
<accession>A0A6F9DFV9</accession>
<comment type="cofactor">
    <cofactor evidence="1">
        <name>Fe(2+)</name>
        <dbReference type="ChEBI" id="CHEBI:29033"/>
    </cofactor>
</comment>
<feature type="domain" description="PHD-type" evidence="19">
    <location>
        <begin position="762"/>
        <end position="877"/>
    </location>
</feature>
<keyword evidence="20" id="KW-0808">Transferase</keyword>
<dbReference type="SUPFAM" id="SSF63748">
    <property type="entry name" value="Tudor/PWWP/MBT"/>
    <property type="match status" value="2"/>
</dbReference>
<dbReference type="GO" id="GO:0005634">
    <property type="term" value="C:nucleus"/>
    <property type="evidence" value="ECO:0007669"/>
    <property type="project" value="UniProtKB-SubCell"/>
</dbReference>
<evidence type="ECO:0000256" key="16">
    <source>
        <dbReference type="SAM" id="MobiDB-lite"/>
    </source>
</evidence>
<dbReference type="Gene3D" id="2.30.30.140">
    <property type="match status" value="1"/>
</dbReference>
<gene>
    <name evidence="20" type="primary">Kdm4c</name>
</gene>
<evidence type="ECO:0000256" key="15">
    <source>
        <dbReference type="ARBA" id="ARBA00049349"/>
    </source>
</evidence>
<dbReference type="GO" id="GO:0032259">
    <property type="term" value="P:methylation"/>
    <property type="evidence" value="ECO:0007669"/>
    <property type="project" value="UniProtKB-KW"/>
</dbReference>
<dbReference type="Gene3D" id="3.10.330.70">
    <property type="match status" value="1"/>
</dbReference>
<dbReference type="PROSITE" id="PS51184">
    <property type="entry name" value="JMJC"/>
    <property type="match status" value="1"/>
</dbReference>
<feature type="domain" description="JmjC" evidence="18">
    <location>
        <begin position="140"/>
        <end position="306"/>
    </location>
</feature>
<evidence type="ECO:0000256" key="12">
    <source>
        <dbReference type="ARBA" id="ARBA00023015"/>
    </source>
</evidence>
<dbReference type="GO" id="GO:0000785">
    <property type="term" value="C:chromatin"/>
    <property type="evidence" value="ECO:0007669"/>
    <property type="project" value="TreeGrafter"/>
</dbReference>
<dbReference type="Pfam" id="PF02373">
    <property type="entry name" value="JmjC"/>
    <property type="match status" value="1"/>
</dbReference>
<evidence type="ECO:0000256" key="14">
    <source>
        <dbReference type="ARBA" id="ARBA00023242"/>
    </source>
</evidence>
<evidence type="ECO:0000256" key="1">
    <source>
        <dbReference type="ARBA" id="ARBA00001954"/>
    </source>
</evidence>
<dbReference type="GO" id="GO:0140684">
    <property type="term" value="F:histone H3K9me2/H3K9me3 demethylase activity"/>
    <property type="evidence" value="ECO:0007669"/>
    <property type="project" value="UniProtKB-EC"/>
</dbReference>
<keyword evidence="20" id="KW-0489">Methyltransferase</keyword>
<evidence type="ECO:0000256" key="3">
    <source>
        <dbReference type="ARBA" id="ARBA00009711"/>
    </source>
</evidence>
<feature type="compositionally biased region" description="Basic residues" evidence="16">
    <location>
        <begin position="506"/>
        <end position="516"/>
    </location>
</feature>
<evidence type="ECO:0000256" key="11">
    <source>
        <dbReference type="ARBA" id="ARBA00023004"/>
    </source>
</evidence>
<dbReference type="EC" id="1.14.11.66" evidence="4"/>
<comment type="similarity">
    <text evidence="3">Belongs to the JHDM3 histone demethylase family.</text>
</comment>
<keyword evidence="12" id="KW-0805">Transcription regulation</keyword>
<dbReference type="FunFam" id="3.10.330.70:FF:000001">
    <property type="entry name" value="Putative lysine-specific demethylase 4a"/>
    <property type="match status" value="1"/>
</dbReference>
<keyword evidence="14" id="KW-0539">Nucleus</keyword>
<dbReference type="Pfam" id="PF13831">
    <property type="entry name" value="PHD_2"/>
    <property type="match status" value="1"/>
</dbReference>
<dbReference type="PROSITE" id="PS51183">
    <property type="entry name" value="JMJN"/>
    <property type="match status" value="1"/>
</dbReference>
<keyword evidence="7" id="KW-0862">Zinc</keyword>
<dbReference type="Pfam" id="PF02375">
    <property type="entry name" value="JmjN"/>
    <property type="match status" value="1"/>
</dbReference>
<dbReference type="InterPro" id="IPR002999">
    <property type="entry name" value="Tudor"/>
</dbReference>
<keyword evidence="13" id="KW-0804">Transcription</keyword>
<dbReference type="InterPro" id="IPR011011">
    <property type="entry name" value="Znf_FYVE_PHD"/>
</dbReference>
<evidence type="ECO:0000256" key="6">
    <source>
        <dbReference type="ARBA" id="ARBA00022771"/>
    </source>
</evidence>
<dbReference type="CDD" id="cd20392">
    <property type="entry name" value="Tudor_JMJD2_rpt2"/>
    <property type="match status" value="1"/>
</dbReference>
<evidence type="ECO:0000256" key="7">
    <source>
        <dbReference type="ARBA" id="ARBA00022833"/>
    </source>
</evidence>
<evidence type="ECO:0000256" key="5">
    <source>
        <dbReference type="ARBA" id="ARBA00022723"/>
    </source>
</evidence>
<dbReference type="InterPro" id="IPR001965">
    <property type="entry name" value="Znf_PHD"/>
</dbReference>
<dbReference type="FunFam" id="2.60.120.650:FF:000048">
    <property type="entry name" value="Lysine-specific demethylase 4A"/>
    <property type="match status" value="1"/>
</dbReference>
<proteinExistence type="evidence at transcript level"/>
<evidence type="ECO:0000256" key="13">
    <source>
        <dbReference type="ARBA" id="ARBA00023163"/>
    </source>
</evidence>
<dbReference type="Pfam" id="PF13832">
    <property type="entry name" value="zf-HC5HC2H_2"/>
    <property type="match status" value="1"/>
</dbReference>
<protein>
    <recommendedName>
        <fullName evidence="4">[histone H3]-trimethyl-L-lysine(9) demethylase</fullName>
        <ecNumber evidence="4">1.14.11.66</ecNumber>
    </recommendedName>
</protein>
<dbReference type="AlphaFoldDB" id="A0A6F9DFV9"/>
<feature type="region of interest" description="Disordered" evidence="16">
    <location>
        <begin position="495"/>
        <end position="518"/>
    </location>
</feature>
<name>A0A6F9DFV9_9ASCI</name>
<keyword evidence="9" id="KW-0223">Dioxygenase</keyword>
<dbReference type="PROSITE" id="PS51805">
    <property type="entry name" value="EPHD"/>
    <property type="match status" value="1"/>
</dbReference>
<dbReference type="GO" id="GO:0008168">
    <property type="term" value="F:methyltransferase activity"/>
    <property type="evidence" value="ECO:0007669"/>
    <property type="project" value="UniProtKB-KW"/>
</dbReference>
<dbReference type="CDD" id="cd20391">
    <property type="entry name" value="Tudor_JMJD2_rpt1"/>
    <property type="match status" value="1"/>
</dbReference>
<sequence length="1028" mass="115542">MALKEPNHECAIMVFRPTLEEFKDFSRYIHYMESQGAHRGGIAKVIPPKEWVAKRNYDNIDNFVIPAPISQVVTGQKGLFTQYNIQKKPMTVKDFRRLTNTSRFEPPFHESYEELERMYWKNITFNPPIYGADISGSLYDKDVDVWNVARLNTLLDVIEMDSGVKIEGVNTAYLYFGMWKTTFAWHTEDMDLYSINYVHFGAPKSWYAVPPEHGKRLERLAAGFFPNSKSNCGAFLRHKMTMISPNILRQYGIPVNKVTQEAGEFMITFPYGYHSGFNHGYNCAESTNFASKRWINYGRIAEKCVCRNDTVTIDMDVFVHIFQPEEYDNWKSKKHEVTRVNYNEIPAVPDMAQPYSSWRSIVEEYRKVYGVIDFAKKRANLPRKSPNKPKSNCSTATPTKSPQKVKVKSPKSCEKKSSHGSTSSSTTQLDNSNGNLCLDESLIMPQNSDNSDSKDDSASDTSASTSHDMDYSLIQEHQSVFDLVKSGARRMSSARALEFDTSHTKNSSKVKSHKKTPSGEDAIAAASMSDAKFQAQSGNKLKCTVKCEPLSNLPLEAVSQETYILKKNPKLLRKEFANQGMKRRHPVSKKSTPKKVCSKVLLQKEDTAENNPISKSPTTSSVPLSPDTRVSFKEEREYNGNVAKLEPYCSICSLFKPYYKAPLEEISTTRGLPSSVPTAPPGKPGAVQGDKTCPLIPEVSFASSVNHPSPLAVCQLLGHDGKSRLIQCCVCLLQVHASCYGVERVSKKTPWTCDRCMKREWNTQCTLCCFKGGALKRISGGQGWAHIVCAIAIPEVFFDNTPQRSNINVSKVTLSRLKLKCSYCKDNKFKQTSGVCLQCCAVKCAVSFHTTCAHAAGIPIEPGNWPFPVYIHCREHAMMKITGLEGEQGPPVKIGESVVAKHTSGKYHRGHVHQVTSQNFFKVNFKDNSWSDNLYQQDILDHDWEKEGFPEVGSSVQVRWTDGDLYEAEYRGYSVQQIVKVRFDDGTVNELERSHVFTQAEGIPQRIRRKMAKHPPSAVASTSAACPS</sequence>
<dbReference type="SMART" id="SM00333">
    <property type="entry name" value="TUDOR"/>
    <property type="match status" value="2"/>
</dbReference>